<dbReference type="InterPro" id="IPR002930">
    <property type="entry name" value="GCV_H"/>
</dbReference>
<evidence type="ECO:0000256" key="1">
    <source>
        <dbReference type="ARBA" id="ARBA00004173"/>
    </source>
</evidence>
<dbReference type="InterPro" id="IPR011053">
    <property type="entry name" value="Single_hybrid_motif"/>
</dbReference>
<dbReference type="GO" id="GO:0009249">
    <property type="term" value="P:protein lipoylation"/>
    <property type="evidence" value="ECO:0007669"/>
    <property type="project" value="TreeGrafter"/>
</dbReference>
<dbReference type="GO" id="GO:0005960">
    <property type="term" value="C:glycine cleavage complex"/>
    <property type="evidence" value="ECO:0007669"/>
    <property type="project" value="InterPro"/>
</dbReference>
<keyword evidence="2" id="KW-0496">Mitochondrion</keyword>
<dbReference type="SUPFAM" id="SSF51230">
    <property type="entry name" value="Single hybrid motif"/>
    <property type="match status" value="1"/>
</dbReference>
<comment type="subcellular location">
    <subcellularLocation>
        <location evidence="1">Mitochondrion</location>
    </subcellularLocation>
</comment>
<comment type="caution">
    <text evidence="3">The sequence shown here is derived from an EMBL/GenBank/DDBJ whole genome shotgun (WGS) entry which is preliminary data.</text>
</comment>
<gene>
    <name evidence="3" type="ORF">U0070_002384</name>
</gene>
<proteinExistence type="predicted"/>
<dbReference type="PANTHER" id="PTHR11715">
    <property type="entry name" value="GLYCINE CLEAVAGE SYSTEM H PROTEIN"/>
    <property type="match status" value="1"/>
</dbReference>
<dbReference type="AlphaFoldDB" id="A0AAW0IXF2"/>
<name>A0AAW0IXF2_MYOGA</name>
<reference evidence="3 4" key="1">
    <citation type="journal article" date="2023" name="bioRxiv">
        <title>Conserved and derived expression patterns and positive selection on dental genes reveal complex evolutionary context of ever-growing rodent molars.</title>
        <authorList>
            <person name="Calamari Z.T."/>
            <person name="Song A."/>
            <person name="Cohen E."/>
            <person name="Akter M."/>
            <person name="Roy R.D."/>
            <person name="Hallikas O."/>
            <person name="Christensen M.M."/>
            <person name="Li P."/>
            <person name="Marangoni P."/>
            <person name="Jernvall J."/>
            <person name="Klein O.D."/>
        </authorList>
    </citation>
    <scope>NUCLEOTIDE SEQUENCE [LARGE SCALE GENOMIC DNA]</scope>
    <source>
        <strain evidence="3">V071</strain>
    </source>
</reference>
<protein>
    <submittedName>
        <fullName evidence="3">Uncharacterized protein</fullName>
    </submittedName>
</protein>
<dbReference type="InterPro" id="IPR033753">
    <property type="entry name" value="GCV_H/Fam206"/>
</dbReference>
<evidence type="ECO:0000313" key="3">
    <source>
        <dbReference type="EMBL" id="KAK7819072.1"/>
    </source>
</evidence>
<dbReference type="Gene3D" id="2.40.50.100">
    <property type="match status" value="1"/>
</dbReference>
<dbReference type="Proteomes" id="UP001488838">
    <property type="component" value="Unassembled WGS sequence"/>
</dbReference>
<accession>A0AAW0IXF2</accession>
<evidence type="ECO:0000313" key="4">
    <source>
        <dbReference type="Proteomes" id="UP001488838"/>
    </source>
</evidence>
<dbReference type="PANTHER" id="PTHR11715:SF42">
    <property type="entry name" value="GLYCINE CLEAVAGE SYSTEM H PROTEIN, MITOCHONDRIAL"/>
    <property type="match status" value="1"/>
</dbReference>
<dbReference type="GO" id="GO:0019464">
    <property type="term" value="P:glycine decarboxylation via glycine cleavage system"/>
    <property type="evidence" value="ECO:0007669"/>
    <property type="project" value="InterPro"/>
</dbReference>
<keyword evidence="4" id="KW-1185">Reference proteome</keyword>
<organism evidence="3 4">
    <name type="scientific">Myodes glareolus</name>
    <name type="common">Bank vole</name>
    <name type="synonym">Clethrionomys glareolus</name>
    <dbReference type="NCBI Taxonomy" id="447135"/>
    <lineage>
        <taxon>Eukaryota</taxon>
        <taxon>Metazoa</taxon>
        <taxon>Chordata</taxon>
        <taxon>Craniata</taxon>
        <taxon>Vertebrata</taxon>
        <taxon>Euteleostomi</taxon>
        <taxon>Mammalia</taxon>
        <taxon>Eutheria</taxon>
        <taxon>Euarchontoglires</taxon>
        <taxon>Glires</taxon>
        <taxon>Rodentia</taxon>
        <taxon>Myomorpha</taxon>
        <taxon>Muroidea</taxon>
        <taxon>Cricetidae</taxon>
        <taxon>Arvicolinae</taxon>
        <taxon>Myodes</taxon>
    </lineage>
</organism>
<dbReference type="GO" id="GO:0005739">
    <property type="term" value="C:mitochondrion"/>
    <property type="evidence" value="ECO:0007669"/>
    <property type="project" value="UniProtKB-SubCell"/>
</dbReference>
<sequence>MNCNALKECEGHSELYNPVGEVTEVNEALCRKPKLTNKSFYAGGWVIVTLSNPSELNELMSDKMYEKYVNPIKE</sequence>
<evidence type="ECO:0000256" key="2">
    <source>
        <dbReference type="ARBA" id="ARBA00023128"/>
    </source>
</evidence>
<dbReference type="Pfam" id="PF01597">
    <property type="entry name" value="GCV_H"/>
    <property type="match status" value="1"/>
</dbReference>
<dbReference type="EMBL" id="JBBHLL010000083">
    <property type="protein sequence ID" value="KAK7819072.1"/>
    <property type="molecule type" value="Genomic_DNA"/>
</dbReference>